<dbReference type="STRING" id="1367847.JCM7686_3077"/>
<dbReference type="PATRIC" id="fig|1367847.3.peg.3099"/>
<organism evidence="1 2">
    <name type="scientific">Paracoccus aminophilus JCM 7686</name>
    <dbReference type="NCBI Taxonomy" id="1367847"/>
    <lineage>
        <taxon>Bacteria</taxon>
        <taxon>Pseudomonadati</taxon>
        <taxon>Pseudomonadota</taxon>
        <taxon>Alphaproteobacteria</taxon>
        <taxon>Rhodobacterales</taxon>
        <taxon>Paracoccaceae</taxon>
        <taxon>Paracoccus</taxon>
    </lineage>
</organism>
<name>S5YF79_PARAH</name>
<dbReference type="KEGG" id="pami:JCM7686_3077"/>
<protein>
    <submittedName>
        <fullName evidence="1">Uncharacterized protein</fullName>
    </submittedName>
</protein>
<accession>S5YF79</accession>
<evidence type="ECO:0000313" key="2">
    <source>
        <dbReference type="Proteomes" id="UP000015480"/>
    </source>
</evidence>
<evidence type="ECO:0000313" key="1">
    <source>
        <dbReference type="EMBL" id="AGT10113.1"/>
    </source>
</evidence>
<dbReference type="EMBL" id="CP006650">
    <property type="protein sequence ID" value="AGT10113.1"/>
    <property type="molecule type" value="Genomic_DNA"/>
</dbReference>
<dbReference type="AlphaFoldDB" id="S5YF79"/>
<reference evidence="1 2" key="1">
    <citation type="journal article" date="2014" name="BMC Genomics">
        <title>Architecture and functions of a multipartite genome of the methylotrophic bacterium Paracoccus aminophilus JCM 7686, containing primary and secondary chromids.</title>
        <authorList>
            <person name="Dziewit L."/>
            <person name="Czarnecki J."/>
            <person name="Wibberg D."/>
            <person name="Radlinska M."/>
            <person name="Mrozek P."/>
            <person name="Szymczak M."/>
            <person name="Schluter A."/>
            <person name="Puhler A."/>
            <person name="Bartosik D."/>
        </authorList>
    </citation>
    <scope>NUCLEOTIDE SEQUENCE [LARGE SCALE GENOMIC DNA]</scope>
    <source>
        <strain evidence="1">JCM 7686</strain>
    </source>
</reference>
<proteinExistence type="predicted"/>
<dbReference type="eggNOG" id="ENOG5033HUA">
    <property type="taxonomic scope" value="Bacteria"/>
</dbReference>
<gene>
    <name evidence="1" type="ORF">JCM7686_3077</name>
</gene>
<dbReference type="HOGENOM" id="CLU_1064948_0_0_5"/>
<keyword evidence="2" id="KW-1185">Reference proteome</keyword>
<dbReference type="Proteomes" id="UP000015480">
    <property type="component" value="Chromosome"/>
</dbReference>
<sequence length="259" mass="28212">MRVGRVLLIGNSHVAAPRTALRDTPARWPGFAPDFFGLPGTALNGLEIRDGILGTDRIELQRQISFYNGQPSLALTGYDAFVVIGGPNFGMISRLLQRHRCPDFPSVQAGQACDLISEGFLAAMLARRIRNSTAIRLAGRLARLEQAPILLLPEPFPSLDALAEGKSEVARLALRGDAGLFVARYLAALREEAADLSILIEQPEDTIAGMVFTAPEWMRGSLRLNSHHDIRHSQKEFGHGNAAYGGRQLDQILAVLEAL</sequence>